<dbReference type="EMBL" id="JARHTQ010000012">
    <property type="protein sequence ID" value="MDF2257928.1"/>
    <property type="molecule type" value="Genomic_DNA"/>
</dbReference>
<name>A0ABT5Z2D1_9ACTN</name>
<dbReference type="Pfam" id="PF01551">
    <property type="entry name" value="Peptidase_M23"/>
    <property type="match status" value="1"/>
</dbReference>
<dbReference type="InterPro" id="IPR016047">
    <property type="entry name" value="M23ase_b-sheet_dom"/>
</dbReference>
<feature type="region of interest" description="Disordered" evidence="1">
    <location>
        <begin position="188"/>
        <end position="216"/>
    </location>
</feature>
<feature type="region of interest" description="Disordered" evidence="1">
    <location>
        <begin position="129"/>
        <end position="163"/>
    </location>
</feature>
<gene>
    <name evidence="3" type="ORF">P2L57_20065</name>
</gene>
<feature type="region of interest" description="Disordered" evidence="1">
    <location>
        <begin position="232"/>
        <end position="252"/>
    </location>
</feature>
<proteinExistence type="predicted"/>
<feature type="compositionally biased region" description="Basic residues" evidence="1">
    <location>
        <begin position="149"/>
        <end position="161"/>
    </location>
</feature>
<dbReference type="SUPFAM" id="SSF51261">
    <property type="entry name" value="Duplicated hybrid motif"/>
    <property type="match status" value="1"/>
</dbReference>
<organism evidence="3 4">
    <name type="scientific">Streptantibioticus ferralitis</name>
    <dbReference type="NCBI Taxonomy" id="236510"/>
    <lineage>
        <taxon>Bacteria</taxon>
        <taxon>Bacillati</taxon>
        <taxon>Actinomycetota</taxon>
        <taxon>Actinomycetes</taxon>
        <taxon>Kitasatosporales</taxon>
        <taxon>Streptomycetaceae</taxon>
        <taxon>Streptantibioticus</taxon>
    </lineage>
</organism>
<dbReference type="Proteomes" id="UP001220022">
    <property type="component" value="Unassembled WGS sequence"/>
</dbReference>
<accession>A0ABT5Z2D1</accession>
<feature type="domain" description="M23ase beta-sheet core" evidence="2">
    <location>
        <begin position="284"/>
        <end position="377"/>
    </location>
</feature>
<evidence type="ECO:0000313" key="3">
    <source>
        <dbReference type="EMBL" id="MDF2257928.1"/>
    </source>
</evidence>
<protein>
    <submittedName>
        <fullName evidence="3">M23 family metallopeptidase</fullName>
    </submittedName>
</protein>
<evidence type="ECO:0000259" key="2">
    <source>
        <dbReference type="Pfam" id="PF01551"/>
    </source>
</evidence>
<dbReference type="CDD" id="cd12797">
    <property type="entry name" value="M23_peptidase"/>
    <property type="match status" value="1"/>
</dbReference>
<dbReference type="PANTHER" id="PTHR21666">
    <property type="entry name" value="PEPTIDASE-RELATED"/>
    <property type="match status" value="1"/>
</dbReference>
<evidence type="ECO:0000256" key="1">
    <source>
        <dbReference type="SAM" id="MobiDB-lite"/>
    </source>
</evidence>
<keyword evidence="4" id="KW-1185">Reference proteome</keyword>
<dbReference type="PANTHER" id="PTHR21666:SF270">
    <property type="entry name" value="MUREIN HYDROLASE ACTIVATOR ENVC"/>
    <property type="match status" value="1"/>
</dbReference>
<evidence type="ECO:0000313" key="4">
    <source>
        <dbReference type="Proteomes" id="UP001220022"/>
    </source>
</evidence>
<dbReference type="InterPro" id="IPR050570">
    <property type="entry name" value="Cell_wall_metabolism_enzyme"/>
</dbReference>
<feature type="compositionally biased region" description="Low complexity" evidence="1">
    <location>
        <begin position="188"/>
        <end position="206"/>
    </location>
</feature>
<comment type="caution">
    <text evidence="3">The sequence shown here is derived from an EMBL/GenBank/DDBJ whole genome shotgun (WGS) entry which is preliminary data.</text>
</comment>
<reference evidence="3 4" key="1">
    <citation type="submission" date="2023-03" db="EMBL/GenBank/DDBJ databases">
        <title>Draft genome sequence of type strain Streptomyces ferralitis JCM 14344.</title>
        <authorList>
            <person name="Klaysubun C."/>
            <person name="Duangmal K."/>
        </authorList>
    </citation>
    <scope>NUCLEOTIDE SEQUENCE [LARGE SCALE GENOMIC DNA]</scope>
    <source>
        <strain evidence="3 4">JCM 14344</strain>
    </source>
</reference>
<sequence length="389" mass="41621">MDEYGTYGYDGYSTGAYETGTHVNFDSTTVAYAPGIAYDAYETQSHNAQQAYGAYDMPAGYDMHAGYDTGGYPVFHTYDTGTYETGTYVLGAQDTGVYATVPVASDAPEAACEAAECLVAGVDEAIEDRGEDVTSGPQPDAVVRQSTRSGRRRRTVRRSRRSTMLTVGVPSMAVMGVTAAAVSSVAAGHHDGATTQAGPTPTQARPTKLDQQLSDVSRNADDFADRAGRAQQRLDLKKRQAEEAKRKQAQVARKEAMRPKFVLPVSQRGLSAYFGQAGINWMSVHTGIDFPVSEGTPVMAATDGTVRTLWNPSYGNMAIVTAPDGTETWYCHLSSTKVRAGAVQAGTVIAYSGNTGNTTGPHLHFEVRPQGGEPIDPLPWLTEHGLDPR</sequence>
<dbReference type="InterPro" id="IPR011055">
    <property type="entry name" value="Dup_hybrid_motif"/>
</dbReference>
<dbReference type="Gene3D" id="2.70.70.10">
    <property type="entry name" value="Glucose Permease (Domain IIA)"/>
    <property type="match status" value="1"/>
</dbReference>